<dbReference type="CDD" id="cd02440">
    <property type="entry name" value="AdoMet_MTases"/>
    <property type="match status" value="1"/>
</dbReference>
<proteinExistence type="predicted"/>
<accession>A0ABS5E4G8</accession>
<dbReference type="EMBL" id="JAGRQH010000001">
    <property type="protein sequence ID" value="MBR0558721.1"/>
    <property type="molecule type" value="Genomic_DNA"/>
</dbReference>
<dbReference type="Pfam" id="PF13489">
    <property type="entry name" value="Methyltransf_23"/>
    <property type="match status" value="1"/>
</dbReference>
<keyword evidence="1" id="KW-0489">Methyltransferase</keyword>
<dbReference type="RefSeq" id="WP_211680206.1">
    <property type="nucleotide sequence ID" value="NZ_JAGRQH010000001.1"/>
</dbReference>
<dbReference type="GO" id="GO:0008168">
    <property type="term" value="F:methyltransferase activity"/>
    <property type="evidence" value="ECO:0007669"/>
    <property type="project" value="UniProtKB-KW"/>
</dbReference>
<dbReference type="PANTHER" id="PTHR43861:SF1">
    <property type="entry name" value="TRANS-ACONITATE 2-METHYLTRANSFERASE"/>
    <property type="match status" value="1"/>
</dbReference>
<evidence type="ECO:0000313" key="2">
    <source>
        <dbReference type="Proteomes" id="UP000677812"/>
    </source>
</evidence>
<dbReference type="Proteomes" id="UP000677812">
    <property type="component" value="Unassembled WGS sequence"/>
</dbReference>
<name>A0ABS5E4G8_9PROT</name>
<keyword evidence="1" id="KW-0808">Transferase</keyword>
<comment type="caution">
    <text evidence="1">The sequence shown here is derived from an EMBL/GenBank/DDBJ whole genome shotgun (WGS) entry which is preliminary data.</text>
</comment>
<evidence type="ECO:0000313" key="1">
    <source>
        <dbReference type="EMBL" id="MBR0558721.1"/>
    </source>
</evidence>
<dbReference type="GO" id="GO:0032259">
    <property type="term" value="P:methylation"/>
    <property type="evidence" value="ECO:0007669"/>
    <property type="project" value="UniProtKB-KW"/>
</dbReference>
<dbReference type="PANTHER" id="PTHR43861">
    <property type="entry name" value="TRANS-ACONITATE 2-METHYLTRANSFERASE-RELATED"/>
    <property type="match status" value="1"/>
</dbReference>
<dbReference type="SUPFAM" id="SSF53335">
    <property type="entry name" value="S-adenosyl-L-methionine-dependent methyltransferases"/>
    <property type="match status" value="1"/>
</dbReference>
<reference evidence="1 2" key="1">
    <citation type="submission" date="2021-04" db="EMBL/GenBank/DDBJ databases">
        <title>The complete genome sequence of Neokomagataea sp. TBRC 2177.</title>
        <authorList>
            <person name="Charoenyingcharoen P."/>
            <person name="Yukphan P."/>
        </authorList>
    </citation>
    <scope>NUCLEOTIDE SEQUENCE [LARGE SCALE GENOMIC DNA]</scope>
    <source>
        <strain evidence="1 2">TBRC 2177</strain>
    </source>
</reference>
<dbReference type="InterPro" id="IPR029063">
    <property type="entry name" value="SAM-dependent_MTases_sf"/>
</dbReference>
<sequence length="258" mass="28448">MLDARKRALMARFGAADTYDQAAHIQRRCAQLTANTIATSCQHAPKNILEFGCGTGLLTHHLRQLFPHAFIHATDLAPGMLARAEARLGHDNIRYHIMDGENPDVSGPFDLITSSLCMQWFQNRPQALERLCAHLAPNGRLIVATLLSGSLQEWVNACATENAPCGVPHYPTEEQLTQDWPSSIPGERHWQSHDLIDPTPSASAFLRGLRQIGASLPRDDARPATGAALRRAMKRFDAEHEGVTYRIGIGIFHKGHTA</sequence>
<gene>
    <name evidence="1" type="ORF">KB213_01415</name>
</gene>
<dbReference type="Gene3D" id="3.40.50.150">
    <property type="entry name" value="Vaccinia Virus protein VP39"/>
    <property type="match status" value="1"/>
</dbReference>
<keyword evidence="2" id="KW-1185">Reference proteome</keyword>
<protein>
    <submittedName>
        <fullName evidence="1">Methyltransferase domain-containing protein</fullName>
    </submittedName>
</protein>
<organism evidence="1 2">
    <name type="scientific">Neokomagataea anthophila</name>
    <dbReference type="NCBI Taxonomy" id="2826925"/>
    <lineage>
        <taxon>Bacteria</taxon>
        <taxon>Pseudomonadati</taxon>
        <taxon>Pseudomonadota</taxon>
        <taxon>Alphaproteobacteria</taxon>
        <taxon>Acetobacterales</taxon>
        <taxon>Acetobacteraceae</taxon>
        <taxon>Neokomagataea</taxon>
    </lineage>
</organism>